<dbReference type="EMBL" id="JAOPEN010000003">
    <property type="protein sequence ID" value="KAJ4859859.1"/>
    <property type="molecule type" value="Genomic_DNA"/>
</dbReference>
<accession>A0A9W9BCC6</accession>
<evidence type="ECO:0000259" key="1">
    <source>
        <dbReference type="Pfam" id="PF20183"/>
    </source>
</evidence>
<organism evidence="2 3">
    <name type="scientific">Trichoderma breve</name>
    <dbReference type="NCBI Taxonomy" id="2034170"/>
    <lineage>
        <taxon>Eukaryota</taxon>
        <taxon>Fungi</taxon>
        <taxon>Dikarya</taxon>
        <taxon>Ascomycota</taxon>
        <taxon>Pezizomycotina</taxon>
        <taxon>Sordariomycetes</taxon>
        <taxon>Hypocreomycetidae</taxon>
        <taxon>Hypocreales</taxon>
        <taxon>Hypocreaceae</taxon>
        <taxon>Trichoderma</taxon>
    </lineage>
</organism>
<evidence type="ECO:0000313" key="3">
    <source>
        <dbReference type="Proteomes" id="UP001140511"/>
    </source>
</evidence>
<dbReference type="RefSeq" id="XP_056028915.1">
    <property type="nucleotide sequence ID" value="XM_056172057.1"/>
</dbReference>
<dbReference type="Proteomes" id="UP001140511">
    <property type="component" value="Unassembled WGS sequence"/>
</dbReference>
<protein>
    <recommendedName>
        <fullName evidence="1">DUF6546 domain-containing protein</fullName>
    </recommendedName>
</protein>
<dbReference type="GeneID" id="80866745"/>
<dbReference type="AlphaFoldDB" id="A0A9W9BCC6"/>
<name>A0A9W9BCC6_9HYPO</name>
<gene>
    <name evidence="2" type="ORF">T069G_04847</name>
</gene>
<comment type="caution">
    <text evidence="2">The sequence shown here is derived from an EMBL/GenBank/DDBJ whole genome shotgun (WGS) entry which is preliminary data.</text>
</comment>
<feature type="domain" description="DUF6546" evidence="1">
    <location>
        <begin position="233"/>
        <end position="439"/>
    </location>
</feature>
<dbReference type="InterPro" id="IPR046676">
    <property type="entry name" value="DUF6546"/>
</dbReference>
<reference evidence="2" key="1">
    <citation type="submission" date="2022-09" db="EMBL/GenBank/DDBJ databases">
        <title>Chromosome-level assembly of Trichoderma breve T069, a fungus used in development of biopesticide product.</title>
        <authorList>
            <person name="Lin R."/>
            <person name="Liu T."/>
        </authorList>
    </citation>
    <scope>NUCLEOTIDE SEQUENCE</scope>
    <source>
        <strain evidence="2">T069</strain>
    </source>
</reference>
<proteinExistence type="predicted"/>
<keyword evidence="3" id="KW-1185">Reference proteome</keyword>
<dbReference type="Pfam" id="PF20183">
    <property type="entry name" value="DUF6546"/>
    <property type="match status" value="1"/>
</dbReference>
<evidence type="ECO:0000313" key="2">
    <source>
        <dbReference type="EMBL" id="KAJ4859859.1"/>
    </source>
</evidence>
<sequence length="453" mass="51821">MGEIEAEVEVEVEVEVVHIQVNSPRKSKGKGNHRTRYRAGKQEHRYTLPSAKSGVKFRHELDALRFNATIFQLFQILSEWPERIVGQPGIALELTAFSAADPDHSMKDTVPDELKGVDLTVDSEPLDAIYEKEPSARRTLTDHEGSQQFELHPFYVPRRHPSLTTLRLPVVRLITDLTIRRQMHISFFTHYVNCMVDSLPNLEFVTYEPLALNFFTALGGENEEAVKNIITKMPSSIRRLQVFEDSPDVYGDGIPSGYVSDRDGSLGRLVAEISQDKEPEVISMSFIIDAVNFFSDFQTPQISRPHWKLGWLNLTSIVLTSAVISPWRTAEIPPLLISAARAARRMPRLEIMELYYKKWNYGAIFTYIHDSTGSILCWDSTWKWNFPPEVISVWKKVADVHGTKVFEHEENRIRSTGKNRRGWSGDIMSLLRTKTTVVHPITYGNMMDGRNFM</sequence>